<dbReference type="InterPro" id="IPR013325">
    <property type="entry name" value="RNA_pol_sigma_r2"/>
</dbReference>
<dbReference type="GO" id="GO:0003700">
    <property type="term" value="F:DNA-binding transcription factor activity"/>
    <property type="evidence" value="ECO:0007669"/>
    <property type="project" value="InterPro"/>
</dbReference>
<dbReference type="Proteomes" id="UP000075604">
    <property type="component" value="Unassembled WGS sequence"/>
</dbReference>
<dbReference type="GO" id="GO:0006352">
    <property type="term" value="P:DNA-templated transcription initiation"/>
    <property type="evidence" value="ECO:0007669"/>
    <property type="project" value="InterPro"/>
</dbReference>
<name>A0A150P6J8_SORCE</name>
<dbReference type="SUPFAM" id="SSF88946">
    <property type="entry name" value="Sigma2 domain of RNA polymerase sigma factors"/>
    <property type="match status" value="1"/>
</dbReference>
<proteinExistence type="predicted"/>
<reference evidence="1 2" key="1">
    <citation type="submission" date="2014-02" db="EMBL/GenBank/DDBJ databases">
        <title>The small core and large imbalanced accessory genome model reveals a collaborative survival strategy of Sorangium cellulosum strains in nature.</title>
        <authorList>
            <person name="Han K."/>
            <person name="Peng R."/>
            <person name="Blom J."/>
            <person name="Li Y.-Z."/>
        </authorList>
    </citation>
    <scope>NUCLEOTIDE SEQUENCE [LARGE SCALE GENOMIC DNA]</scope>
    <source>
        <strain evidence="1 2">So0157-18</strain>
    </source>
</reference>
<comment type="caution">
    <text evidence="1">The sequence shown here is derived from an EMBL/GenBank/DDBJ whole genome shotgun (WGS) entry which is preliminary data.</text>
</comment>
<dbReference type="AlphaFoldDB" id="A0A150P6J8"/>
<gene>
    <name evidence="1" type="ORF">BE04_05725</name>
</gene>
<dbReference type="EMBL" id="JELX01003817">
    <property type="protein sequence ID" value="KYF51236.1"/>
    <property type="molecule type" value="Genomic_DNA"/>
</dbReference>
<organism evidence="1 2">
    <name type="scientific">Sorangium cellulosum</name>
    <name type="common">Polyangium cellulosum</name>
    <dbReference type="NCBI Taxonomy" id="56"/>
    <lineage>
        <taxon>Bacteria</taxon>
        <taxon>Pseudomonadati</taxon>
        <taxon>Myxococcota</taxon>
        <taxon>Polyangia</taxon>
        <taxon>Polyangiales</taxon>
        <taxon>Polyangiaceae</taxon>
        <taxon>Sorangium</taxon>
    </lineage>
</organism>
<evidence type="ECO:0000313" key="1">
    <source>
        <dbReference type="EMBL" id="KYF51236.1"/>
    </source>
</evidence>
<evidence type="ECO:0000313" key="2">
    <source>
        <dbReference type="Proteomes" id="UP000075604"/>
    </source>
</evidence>
<sequence>MLYRLLRFQRNLADLHHDVFVRTLGSLSKLEHPSAPEGWLTMIAGHEARSSIACMKQCSWLWFLPSDERPEVESGVASGEVLDALLATYAAWTRSWCAAALLLAGTALVLVARRRADGFELGMAEPGVSGRGSRRPCGGASEPVLRRAELRSRFSDR</sequence>
<accession>A0A150P6J8</accession>
<protein>
    <submittedName>
        <fullName evidence="1">Uncharacterized protein</fullName>
    </submittedName>
</protein>